<proteinExistence type="predicted"/>
<reference evidence="1 2" key="1">
    <citation type="journal article" date="2018" name="Sci. Rep.">
        <title>Genomic signatures of local adaptation to the degree of environmental predictability in rotifers.</title>
        <authorList>
            <person name="Franch-Gras L."/>
            <person name="Hahn C."/>
            <person name="Garcia-Roger E.M."/>
            <person name="Carmona M.J."/>
            <person name="Serra M."/>
            <person name="Gomez A."/>
        </authorList>
    </citation>
    <scope>NUCLEOTIDE SEQUENCE [LARGE SCALE GENOMIC DNA]</scope>
    <source>
        <strain evidence="1">HYR1</strain>
    </source>
</reference>
<gene>
    <name evidence="1" type="ORF">BpHYR1_043749</name>
</gene>
<evidence type="ECO:0000313" key="1">
    <source>
        <dbReference type="EMBL" id="RNA27684.1"/>
    </source>
</evidence>
<accession>A0A3M7RVS5</accession>
<organism evidence="1 2">
    <name type="scientific">Brachionus plicatilis</name>
    <name type="common">Marine rotifer</name>
    <name type="synonym">Brachionus muelleri</name>
    <dbReference type="NCBI Taxonomy" id="10195"/>
    <lineage>
        <taxon>Eukaryota</taxon>
        <taxon>Metazoa</taxon>
        <taxon>Spiralia</taxon>
        <taxon>Gnathifera</taxon>
        <taxon>Rotifera</taxon>
        <taxon>Eurotatoria</taxon>
        <taxon>Monogononta</taxon>
        <taxon>Pseudotrocha</taxon>
        <taxon>Ploima</taxon>
        <taxon>Brachionidae</taxon>
        <taxon>Brachionus</taxon>
    </lineage>
</organism>
<comment type="caution">
    <text evidence="1">The sequence shown here is derived from an EMBL/GenBank/DDBJ whole genome shotgun (WGS) entry which is preliminary data.</text>
</comment>
<name>A0A3M7RVS5_BRAPC</name>
<keyword evidence="2" id="KW-1185">Reference proteome</keyword>
<dbReference type="Proteomes" id="UP000276133">
    <property type="component" value="Unassembled WGS sequence"/>
</dbReference>
<dbReference type="AlphaFoldDB" id="A0A3M7RVS5"/>
<sequence length="93" mass="10762">MLLQPKKNTLSILSSKSTLFEIFNLALIRERVFEEQVGAAASLGHQKKVKRPTKFIVNIQCRFDKWIPDNFTEIFTSLFSSIFIIFKAVATFY</sequence>
<protein>
    <submittedName>
        <fullName evidence="1">Uncharacterized protein</fullName>
    </submittedName>
</protein>
<dbReference type="EMBL" id="REGN01002508">
    <property type="protein sequence ID" value="RNA27684.1"/>
    <property type="molecule type" value="Genomic_DNA"/>
</dbReference>
<evidence type="ECO:0000313" key="2">
    <source>
        <dbReference type="Proteomes" id="UP000276133"/>
    </source>
</evidence>